<evidence type="ECO:0000259" key="2">
    <source>
        <dbReference type="PROSITE" id="PS50043"/>
    </source>
</evidence>
<dbReference type="EMBL" id="JAUSQU010000001">
    <property type="protein sequence ID" value="MDP9843465.1"/>
    <property type="molecule type" value="Genomic_DNA"/>
</dbReference>
<proteinExistence type="predicted"/>
<sequence>MTANVLSVKVDWGYAMSRTASVDPEVARVHAVGFLLKDTPGNWPPPYDRRGGPGHAVPIVIKRLITSFVGKTPSRTEPARNQLASPTAREEDVVRTLARGLPNAEIGRKLKLTEATVRAHVSRLPAKPGQ</sequence>
<keyword evidence="4" id="KW-1185">Reference proteome</keyword>
<dbReference type="PRINTS" id="PR00038">
    <property type="entry name" value="HTHLUXR"/>
</dbReference>
<dbReference type="InterPro" id="IPR036388">
    <property type="entry name" value="WH-like_DNA-bd_sf"/>
</dbReference>
<gene>
    <name evidence="3" type="ORF">J2853_002676</name>
</gene>
<dbReference type="Gene3D" id="1.10.10.10">
    <property type="entry name" value="Winged helix-like DNA-binding domain superfamily/Winged helix DNA-binding domain"/>
    <property type="match status" value="1"/>
</dbReference>
<keyword evidence="3" id="KW-0238">DNA-binding</keyword>
<dbReference type="PROSITE" id="PS50043">
    <property type="entry name" value="HTH_LUXR_2"/>
    <property type="match status" value="1"/>
</dbReference>
<evidence type="ECO:0000313" key="3">
    <source>
        <dbReference type="EMBL" id="MDP9843465.1"/>
    </source>
</evidence>
<evidence type="ECO:0000256" key="1">
    <source>
        <dbReference type="SAM" id="MobiDB-lite"/>
    </source>
</evidence>
<dbReference type="InterPro" id="IPR016032">
    <property type="entry name" value="Sig_transdc_resp-reg_C-effctor"/>
</dbReference>
<dbReference type="SMART" id="SM00421">
    <property type="entry name" value="HTH_LUXR"/>
    <property type="match status" value="1"/>
</dbReference>
<dbReference type="GO" id="GO:0003677">
    <property type="term" value="F:DNA binding"/>
    <property type="evidence" value="ECO:0007669"/>
    <property type="project" value="UniProtKB-KW"/>
</dbReference>
<feature type="domain" description="HTH luxR-type" evidence="2">
    <location>
        <begin position="79"/>
        <end position="130"/>
    </location>
</feature>
<comment type="caution">
    <text evidence="3">The sequence shown here is derived from an EMBL/GenBank/DDBJ whole genome shotgun (WGS) entry which is preliminary data.</text>
</comment>
<dbReference type="InterPro" id="IPR000792">
    <property type="entry name" value="Tscrpt_reg_LuxR_C"/>
</dbReference>
<dbReference type="RefSeq" id="WP_307569048.1">
    <property type="nucleotide sequence ID" value="NZ_JAUSQU010000001.1"/>
</dbReference>
<organism evidence="3 4">
    <name type="scientific">Streptosporangium lutulentum</name>
    <dbReference type="NCBI Taxonomy" id="1461250"/>
    <lineage>
        <taxon>Bacteria</taxon>
        <taxon>Bacillati</taxon>
        <taxon>Actinomycetota</taxon>
        <taxon>Actinomycetes</taxon>
        <taxon>Streptosporangiales</taxon>
        <taxon>Streptosporangiaceae</taxon>
        <taxon>Streptosporangium</taxon>
    </lineage>
</organism>
<dbReference type="SUPFAM" id="SSF46894">
    <property type="entry name" value="C-terminal effector domain of the bipartite response regulators"/>
    <property type="match status" value="1"/>
</dbReference>
<evidence type="ECO:0000313" key="4">
    <source>
        <dbReference type="Proteomes" id="UP001225356"/>
    </source>
</evidence>
<feature type="region of interest" description="Disordered" evidence="1">
    <location>
        <begin position="71"/>
        <end position="91"/>
    </location>
</feature>
<dbReference type="PROSITE" id="PS00622">
    <property type="entry name" value="HTH_LUXR_1"/>
    <property type="match status" value="1"/>
</dbReference>
<dbReference type="Pfam" id="PF00196">
    <property type="entry name" value="GerE"/>
    <property type="match status" value="1"/>
</dbReference>
<reference evidence="3 4" key="1">
    <citation type="submission" date="2023-07" db="EMBL/GenBank/DDBJ databases">
        <title>Sequencing the genomes of 1000 actinobacteria strains.</title>
        <authorList>
            <person name="Klenk H.-P."/>
        </authorList>
    </citation>
    <scope>NUCLEOTIDE SEQUENCE [LARGE SCALE GENOMIC DNA]</scope>
    <source>
        <strain evidence="3 4">DSM 46740</strain>
    </source>
</reference>
<protein>
    <submittedName>
        <fullName evidence="3">DNA-binding CsgD family transcriptional regulator</fullName>
    </submittedName>
</protein>
<dbReference type="Proteomes" id="UP001225356">
    <property type="component" value="Unassembled WGS sequence"/>
</dbReference>
<accession>A0ABT9Q9N8</accession>
<name>A0ABT9Q9N8_9ACTN</name>